<evidence type="ECO:0000313" key="1">
    <source>
        <dbReference type="EMBL" id="KAK0712826.1"/>
    </source>
</evidence>
<dbReference type="RefSeq" id="XP_060294149.1">
    <property type="nucleotide sequence ID" value="XM_060434524.1"/>
</dbReference>
<dbReference type="GeneID" id="85317794"/>
<comment type="caution">
    <text evidence="1">The sequence shown here is derived from an EMBL/GenBank/DDBJ whole genome shotgun (WGS) entry which is preliminary data.</text>
</comment>
<organism evidence="1 2">
    <name type="scientific">Lasiosphaeria miniovina</name>
    <dbReference type="NCBI Taxonomy" id="1954250"/>
    <lineage>
        <taxon>Eukaryota</taxon>
        <taxon>Fungi</taxon>
        <taxon>Dikarya</taxon>
        <taxon>Ascomycota</taxon>
        <taxon>Pezizomycotina</taxon>
        <taxon>Sordariomycetes</taxon>
        <taxon>Sordariomycetidae</taxon>
        <taxon>Sordariales</taxon>
        <taxon>Lasiosphaeriaceae</taxon>
        <taxon>Lasiosphaeria</taxon>
    </lineage>
</organism>
<accession>A0AA40ABJ9</accession>
<evidence type="ECO:0000313" key="2">
    <source>
        <dbReference type="Proteomes" id="UP001172101"/>
    </source>
</evidence>
<name>A0AA40ABJ9_9PEZI</name>
<dbReference type="EMBL" id="JAUIRO010000005">
    <property type="protein sequence ID" value="KAK0712826.1"/>
    <property type="molecule type" value="Genomic_DNA"/>
</dbReference>
<keyword evidence="2" id="KW-1185">Reference proteome</keyword>
<reference evidence="1" key="1">
    <citation type="submission" date="2023-06" db="EMBL/GenBank/DDBJ databases">
        <title>Genome-scale phylogeny and comparative genomics of the fungal order Sordariales.</title>
        <authorList>
            <consortium name="Lawrence Berkeley National Laboratory"/>
            <person name="Hensen N."/>
            <person name="Bonometti L."/>
            <person name="Westerberg I."/>
            <person name="Brannstrom I.O."/>
            <person name="Guillou S."/>
            <person name="Cros-Aarteil S."/>
            <person name="Calhoun S."/>
            <person name="Haridas S."/>
            <person name="Kuo A."/>
            <person name="Mondo S."/>
            <person name="Pangilinan J."/>
            <person name="Riley R."/>
            <person name="LaButti K."/>
            <person name="Andreopoulos B."/>
            <person name="Lipzen A."/>
            <person name="Chen C."/>
            <person name="Yanf M."/>
            <person name="Daum C."/>
            <person name="Ng V."/>
            <person name="Clum A."/>
            <person name="Steindorff A."/>
            <person name="Ohm R."/>
            <person name="Martin F."/>
            <person name="Silar P."/>
            <person name="Natvig D."/>
            <person name="Lalanne C."/>
            <person name="Gautier V."/>
            <person name="Ament-velasquez S.L."/>
            <person name="Kruys A."/>
            <person name="Hutchinson M.I."/>
            <person name="Powell A.J."/>
            <person name="Barry K."/>
            <person name="Miller A.N."/>
            <person name="Grigoriev I.V."/>
            <person name="Debuchy R."/>
            <person name="Gladieux P."/>
            <person name="Thoren M.H."/>
            <person name="Johannesson H."/>
        </authorList>
    </citation>
    <scope>NUCLEOTIDE SEQUENCE</scope>
    <source>
        <strain evidence="1">SMH2392-1A</strain>
    </source>
</reference>
<sequence length="94" mass="9532">MYVRVYMCVCACVINISIASLARGRLVLGGDVKGGPSEAQADGWSMSTGGGEALLRRQGVASGGLVGGYDLVAVEGATVSVVTGQHPTGRHRGI</sequence>
<proteinExistence type="predicted"/>
<gene>
    <name evidence="1" type="ORF">B0T26DRAFT_345755</name>
</gene>
<dbReference type="Proteomes" id="UP001172101">
    <property type="component" value="Unassembled WGS sequence"/>
</dbReference>
<dbReference type="AlphaFoldDB" id="A0AA40ABJ9"/>
<protein>
    <submittedName>
        <fullName evidence="1">Uncharacterized protein</fullName>
    </submittedName>
</protein>